<evidence type="ECO:0000313" key="2">
    <source>
        <dbReference type="Proteomes" id="UP000017081"/>
    </source>
</evidence>
<protein>
    <submittedName>
        <fullName evidence="1">Uncharacterized protein</fullName>
    </submittedName>
</protein>
<accession>U7VBS4</accession>
<reference evidence="1 2" key="1">
    <citation type="submission" date="2013-08" db="EMBL/GenBank/DDBJ databases">
        <authorList>
            <person name="Weinstock G."/>
            <person name="Sodergren E."/>
            <person name="Wylie T."/>
            <person name="Fulton L."/>
            <person name="Fulton R."/>
            <person name="Fronick C."/>
            <person name="O'Laughlin M."/>
            <person name="Godfrey J."/>
            <person name="Miner T."/>
            <person name="Herter B."/>
            <person name="Appelbaum E."/>
            <person name="Cordes M."/>
            <person name="Lek S."/>
            <person name="Wollam A."/>
            <person name="Pepin K.H."/>
            <person name="Palsikar V.B."/>
            <person name="Mitreva M."/>
            <person name="Wilson R.K."/>
        </authorList>
    </citation>
    <scope>NUCLEOTIDE SEQUENCE [LARGE SCALE GENOMIC DNA]</scope>
    <source>
        <strain evidence="1 2">ATCC BAA-474</strain>
    </source>
</reference>
<name>U7VBS4_9FUSO</name>
<dbReference type="AlphaFoldDB" id="U7VBS4"/>
<organism evidence="1 2">
    <name type="scientific">Cetobacterium somerae ATCC BAA-474</name>
    <dbReference type="NCBI Taxonomy" id="1319815"/>
    <lineage>
        <taxon>Bacteria</taxon>
        <taxon>Fusobacteriati</taxon>
        <taxon>Fusobacteriota</taxon>
        <taxon>Fusobacteriia</taxon>
        <taxon>Fusobacteriales</taxon>
        <taxon>Fusobacteriaceae</taxon>
        <taxon>Cetobacterium</taxon>
    </lineage>
</organism>
<evidence type="ECO:0000313" key="1">
    <source>
        <dbReference type="EMBL" id="ERT68985.1"/>
    </source>
</evidence>
<dbReference type="HOGENOM" id="CLU_1169019_0_0_0"/>
<sequence>MGGGDTMISSLFKSKKVVEAEKDQKIMEKEIKRLSLEIVKKDGFLKCKNDLFISKEKAGKKVYDWEKMGDELKKYHEENIALKKELEKINKILSIDCVENHYLIKIEKFLSEIRFSESVNNLKLNGVLYVQCLNDYIIESLVEDEKLRSEILKRYKNFLNGIMNWELKTNLLKGEKITKIYSKYRKVINILNEKTICYMDELNHDILDRLVESGYSQEEIKTLKDIYDDYEKKYLVK</sequence>
<dbReference type="Proteomes" id="UP000017081">
    <property type="component" value="Unassembled WGS sequence"/>
</dbReference>
<gene>
    <name evidence="1" type="ORF">HMPREF0202_01090</name>
</gene>
<keyword evidence="2" id="KW-1185">Reference proteome</keyword>
<proteinExistence type="predicted"/>
<comment type="caution">
    <text evidence="1">The sequence shown here is derived from an EMBL/GenBank/DDBJ whole genome shotgun (WGS) entry which is preliminary data.</text>
</comment>
<dbReference type="EMBL" id="AXZF01000039">
    <property type="protein sequence ID" value="ERT68985.1"/>
    <property type="molecule type" value="Genomic_DNA"/>
</dbReference>
<dbReference type="PATRIC" id="fig|1319815.3.peg.1047"/>